<reference evidence="2" key="1">
    <citation type="submission" date="2013-11" db="EMBL/GenBank/DDBJ databases">
        <title>Draft genome sequence from a member of Zhouia, isolated tidal flat.</title>
        <authorList>
            <person name="Jin H."/>
            <person name="Jeon C.O."/>
        </authorList>
    </citation>
    <scope>NUCLEOTIDE SEQUENCE [LARGE SCALE GENOMIC DNA]</scope>
    <source>
        <strain evidence="2">AD3</strain>
    </source>
</reference>
<sequence>MKFLVYFCPYKSTILSSLFNYFKFLIKSTNQHGVHSPFVYSMITKCFYRKTSEDISKKLMGVIKKGINNNSCSIKKAKLYHRLIQYFNPKHILNIGTPEINAFTSALVASKITEVAYKSNLEKPNSNLSDYLGIKPFNQTEQQKTYDLVYFSHIDILNDQLPKEINAVKPLIHNDTLILLDGIHSSEKSFNIWENITRDEDFNVSIDTYHCGLLFIRKEQQKEHFIIRV</sequence>
<evidence type="ECO:0000313" key="1">
    <source>
        <dbReference type="EMBL" id="ETN96026.1"/>
    </source>
</evidence>
<gene>
    <name evidence="1" type="ORF">P278_17480</name>
</gene>
<accession>W2URC1</accession>
<name>W2URC1_9FLAO</name>
<evidence type="ECO:0000313" key="2">
    <source>
        <dbReference type="Proteomes" id="UP000018850"/>
    </source>
</evidence>
<dbReference type="Proteomes" id="UP000018850">
    <property type="component" value="Unassembled WGS sequence"/>
</dbReference>
<keyword evidence="2" id="KW-1185">Reference proteome</keyword>
<comment type="caution">
    <text evidence="1">The sequence shown here is derived from an EMBL/GenBank/DDBJ whole genome shotgun (WGS) entry which is preliminary data.</text>
</comment>
<reference evidence="1 2" key="2">
    <citation type="journal article" date="2016" name="Genome Announc.">
        <title>Draft Genome Sequence of Zhouia amylolytica AD3, Isolated from Tidal Flat Sediment.</title>
        <authorList>
            <person name="Jia B."/>
            <person name="Jin H.M."/>
            <person name="Lee H.J."/>
            <person name="Jeon C.O."/>
        </authorList>
    </citation>
    <scope>NUCLEOTIDE SEQUENCE [LARGE SCALE GENOMIC DNA]</scope>
    <source>
        <strain evidence="1 2">AD3</strain>
    </source>
</reference>
<dbReference type="EMBL" id="AYXY01000019">
    <property type="protein sequence ID" value="ETN96026.1"/>
    <property type="molecule type" value="Genomic_DNA"/>
</dbReference>
<proteinExistence type="predicted"/>
<dbReference type="STRING" id="376730.SAMN04487906_0610"/>
<protein>
    <recommendedName>
        <fullName evidence="3">Class I SAM-dependent methyltransferase</fullName>
    </recommendedName>
</protein>
<dbReference type="eggNOG" id="COG4122">
    <property type="taxonomic scope" value="Bacteria"/>
</dbReference>
<dbReference type="AlphaFoldDB" id="W2URC1"/>
<organism evidence="1 2">
    <name type="scientific">Zhouia amylolytica AD3</name>
    <dbReference type="NCBI Taxonomy" id="1286632"/>
    <lineage>
        <taxon>Bacteria</taxon>
        <taxon>Pseudomonadati</taxon>
        <taxon>Bacteroidota</taxon>
        <taxon>Flavobacteriia</taxon>
        <taxon>Flavobacteriales</taxon>
        <taxon>Flavobacteriaceae</taxon>
        <taxon>Zhouia</taxon>
    </lineage>
</organism>
<evidence type="ECO:0008006" key="3">
    <source>
        <dbReference type="Google" id="ProtNLM"/>
    </source>
</evidence>